<dbReference type="InterPro" id="IPR019734">
    <property type="entry name" value="TPR_rpt"/>
</dbReference>
<protein>
    <submittedName>
        <fullName evidence="4">Tetratricopeptide repeat protein</fullName>
    </submittedName>
</protein>
<feature type="repeat" description="TPR" evidence="3">
    <location>
        <begin position="373"/>
        <end position="406"/>
    </location>
</feature>
<keyword evidence="5" id="KW-1185">Reference proteome</keyword>
<proteinExistence type="predicted"/>
<dbReference type="PRINTS" id="PR00381">
    <property type="entry name" value="KINESINLIGHT"/>
</dbReference>
<name>A0A2N9YHQ6_9GAMM</name>
<dbReference type="PROSITE" id="PS50005">
    <property type="entry name" value="TPR"/>
    <property type="match status" value="5"/>
</dbReference>
<feature type="repeat" description="TPR" evidence="3">
    <location>
        <begin position="289"/>
        <end position="322"/>
    </location>
</feature>
<dbReference type="OrthoDB" id="5625163at2"/>
<accession>A0A2N9YHQ6</accession>
<feature type="repeat" description="TPR" evidence="3">
    <location>
        <begin position="415"/>
        <end position="448"/>
    </location>
</feature>
<dbReference type="SMART" id="SM00671">
    <property type="entry name" value="SEL1"/>
    <property type="match status" value="4"/>
</dbReference>
<reference evidence="5" key="1">
    <citation type="submission" date="2016-12" db="EMBL/GenBank/DDBJ databases">
        <title>Complete Genome Sequence of Beggiatoa leptomitiformis D-401.</title>
        <authorList>
            <person name="Fomenkov A."/>
            <person name="Vincze T."/>
            <person name="Grabovich M."/>
            <person name="Anton B.P."/>
            <person name="Dubinina G."/>
            <person name="Orlova M."/>
            <person name="Belousova E."/>
            <person name="Roberts R.J."/>
        </authorList>
    </citation>
    <scope>NUCLEOTIDE SEQUENCE [LARGE SCALE GENOMIC DNA]</scope>
    <source>
        <strain evidence="5">D-401</strain>
    </source>
</reference>
<dbReference type="Pfam" id="PF13424">
    <property type="entry name" value="TPR_12"/>
    <property type="match status" value="2"/>
</dbReference>
<feature type="repeat" description="TPR" evidence="3">
    <location>
        <begin position="247"/>
        <end position="280"/>
    </location>
</feature>
<dbReference type="InterPro" id="IPR011990">
    <property type="entry name" value="TPR-like_helical_dom_sf"/>
</dbReference>
<dbReference type="Gene3D" id="1.25.40.10">
    <property type="entry name" value="Tetratricopeptide repeat domain"/>
    <property type="match status" value="2"/>
</dbReference>
<evidence type="ECO:0000256" key="1">
    <source>
        <dbReference type="ARBA" id="ARBA00022737"/>
    </source>
</evidence>
<evidence type="ECO:0000313" key="5">
    <source>
        <dbReference type="Proteomes" id="UP000234271"/>
    </source>
</evidence>
<organism evidence="4 5">
    <name type="scientific">Beggiatoa leptomitoformis</name>
    <dbReference type="NCBI Taxonomy" id="288004"/>
    <lineage>
        <taxon>Bacteria</taxon>
        <taxon>Pseudomonadati</taxon>
        <taxon>Pseudomonadota</taxon>
        <taxon>Gammaproteobacteria</taxon>
        <taxon>Thiotrichales</taxon>
        <taxon>Thiotrichaceae</taxon>
        <taxon>Beggiatoa</taxon>
    </lineage>
</organism>
<dbReference type="AlphaFoldDB" id="A0A2N9YHQ6"/>
<gene>
    <name evidence="4" type="ORF">BLE401_15940</name>
</gene>
<evidence type="ECO:0000256" key="2">
    <source>
        <dbReference type="ARBA" id="ARBA00022803"/>
    </source>
</evidence>
<dbReference type="RefSeq" id="WP_062151705.1">
    <property type="nucleotide sequence ID" value="NZ_CP012373.2"/>
</dbReference>
<dbReference type="PANTHER" id="PTHR45641">
    <property type="entry name" value="TETRATRICOPEPTIDE REPEAT PROTEIN (AFU_ORTHOLOGUE AFUA_6G03870)"/>
    <property type="match status" value="1"/>
</dbReference>
<dbReference type="Pfam" id="PF13374">
    <property type="entry name" value="TPR_10"/>
    <property type="match status" value="1"/>
</dbReference>
<feature type="repeat" description="TPR" evidence="3">
    <location>
        <begin position="331"/>
        <end position="364"/>
    </location>
</feature>
<keyword evidence="2 3" id="KW-0802">TPR repeat</keyword>
<dbReference type="PROSITE" id="PS50293">
    <property type="entry name" value="TPR_REGION"/>
    <property type="match status" value="1"/>
</dbReference>
<sequence length="533" mass="60230">MNDKTVGNIHIEGVSDSNITIQQAGRNIIINGVAVDTHNALLENFIIADQVLQRIARDCATQKLNETQRLLLVQREVEAYLTHTQQIEELFANLPESIKAQPIIQQLHTALTQAANDGNYQQFPDIMERAIELLTSSSLRELHPDFWYILYRLHAARAELFDYQGYYEKSAWEWHKASEVLPVPPYKNDLTRSETRLFRALYSTCLYGAGEALRQAGHYSQAQEYLAPALQWREKLYADNPNHLEIAQSLNGLALLYQDQGDYAQALPLSQRTLAIDEKVLGTEHPHTAQSLNNLAGLYQAQGDYAQALPLLQRALAIDEKVLGTEHPHTAQSLNNLAGLYQAQGDYAQALPLLQRALAIREKVLGTEHPHTASSLNNLAMLYQDQGDYAQALPLLQQALAIDEKVLGAEHPHTAHSLNNLATLYEAQGDYAQALPLLQQAIEIIKKKLGEEHPDYKTAYHNYQIILNKMQQPKAEPITGAEHSDYEIGYQNYQKLLNEMQQPKTAPKPKAEPIIEEPEKPQTIIDKLKKWWK</sequence>
<dbReference type="SUPFAM" id="SSF48452">
    <property type="entry name" value="TPR-like"/>
    <property type="match status" value="2"/>
</dbReference>
<keyword evidence="1" id="KW-0677">Repeat</keyword>
<dbReference type="SMART" id="SM00028">
    <property type="entry name" value="TPR"/>
    <property type="match status" value="6"/>
</dbReference>
<evidence type="ECO:0000313" key="4">
    <source>
        <dbReference type="EMBL" id="AUI70040.1"/>
    </source>
</evidence>
<dbReference type="Proteomes" id="UP000234271">
    <property type="component" value="Chromosome"/>
</dbReference>
<dbReference type="PANTHER" id="PTHR45641:SF19">
    <property type="entry name" value="NEPHROCYSTIN-3"/>
    <property type="match status" value="1"/>
</dbReference>
<evidence type="ECO:0000256" key="3">
    <source>
        <dbReference type="PROSITE-ProRule" id="PRU00339"/>
    </source>
</evidence>
<dbReference type="InterPro" id="IPR006597">
    <property type="entry name" value="Sel1-like"/>
</dbReference>
<dbReference type="EMBL" id="CP018889">
    <property type="protein sequence ID" value="AUI70040.1"/>
    <property type="molecule type" value="Genomic_DNA"/>
</dbReference>